<evidence type="ECO:0000313" key="6">
    <source>
        <dbReference type="Proteomes" id="UP000231960"/>
    </source>
</evidence>
<dbReference type="Proteomes" id="UP000231960">
    <property type="component" value="Unassembled WGS sequence"/>
</dbReference>
<evidence type="ECO:0008006" key="7">
    <source>
        <dbReference type="Google" id="ProtNLM"/>
    </source>
</evidence>
<dbReference type="EMBL" id="NIPO01000001">
    <property type="protein sequence ID" value="PJR03939.1"/>
    <property type="molecule type" value="Genomic_DNA"/>
</dbReference>
<dbReference type="Gene3D" id="2.60.40.1170">
    <property type="entry name" value="Mu homology domain, subdomain B"/>
    <property type="match status" value="1"/>
</dbReference>
<dbReference type="RefSeq" id="WP_100677505.1">
    <property type="nucleotide sequence ID" value="NZ_NIPO01000001.1"/>
</dbReference>
<feature type="domain" description="DUF11" evidence="2">
    <location>
        <begin position="544"/>
        <end position="655"/>
    </location>
</feature>
<feature type="chain" id="PRO_5014611784" description="DUF11 domain-containing protein" evidence="1">
    <location>
        <begin position="23"/>
        <end position="984"/>
    </location>
</feature>
<feature type="domain" description="DUF11" evidence="2">
    <location>
        <begin position="791"/>
        <end position="885"/>
    </location>
</feature>
<dbReference type="NCBIfam" id="TIGR01451">
    <property type="entry name" value="B_ant_repeat"/>
    <property type="match status" value="3"/>
</dbReference>
<gene>
    <name evidence="5" type="ORF">CDL10_04920</name>
</gene>
<dbReference type="NCBIfam" id="TIGR04131">
    <property type="entry name" value="Bac_Flav_CTERM"/>
    <property type="match status" value="1"/>
</dbReference>
<dbReference type="AlphaFoldDB" id="A0A2M9R4Y9"/>
<protein>
    <recommendedName>
        <fullName evidence="7">DUF11 domain-containing protein</fullName>
    </recommendedName>
</protein>
<evidence type="ECO:0000259" key="3">
    <source>
        <dbReference type="Pfam" id="PF17517"/>
    </source>
</evidence>
<evidence type="ECO:0000313" key="5">
    <source>
        <dbReference type="EMBL" id="PJR03939.1"/>
    </source>
</evidence>
<keyword evidence="1" id="KW-0732">Signal</keyword>
<dbReference type="OrthoDB" id="9805017at2"/>
<dbReference type="Pfam" id="PF24346">
    <property type="entry name" value="DUF7507"/>
    <property type="match status" value="1"/>
</dbReference>
<dbReference type="Pfam" id="PF13585">
    <property type="entry name" value="CHU_C"/>
    <property type="match status" value="1"/>
</dbReference>
<organism evidence="5 6">
    <name type="scientific">Avrilella dinanensis</name>
    <dbReference type="NCBI Taxonomy" id="2008672"/>
    <lineage>
        <taxon>Bacteria</taxon>
        <taxon>Pseudomonadati</taxon>
        <taxon>Bacteroidota</taxon>
        <taxon>Flavobacteriia</taxon>
        <taxon>Flavobacteriales</taxon>
        <taxon>Flavobacteriaceae</taxon>
        <taxon>Avrilella</taxon>
    </lineage>
</organism>
<dbReference type="InterPro" id="IPR035234">
    <property type="entry name" value="IgGFc-bd_N"/>
</dbReference>
<dbReference type="InterPro" id="IPR001434">
    <property type="entry name" value="OmcB-like_DUF11"/>
</dbReference>
<feature type="domain" description="DUF7507" evidence="4">
    <location>
        <begin position="662"/>
        <end position="747"/>
    </location>
</feature>
<dbReference type="PANTHER" id="PTHR34819:SF3">
    <property type="entry name" value="CELL SURFACE PROTEIN"/>
    <property type="match status" value="1"/>
</dbReference>
<dbReference type="InterPro" id="IPR026341">
    <property type="entry name" value="T9SS_type_B"/>
</dbReference>
<feature type="domain" description="IgGFc-binding protein N-terminal" evidence="3">
    <location>
        <begin position="162"/>
        <end position="257"/>
    </location>
</feature>
<dbReference type="Pfam" id="PF01345">
    <property type="entry name" value="DUF11"/>
    <property type="match status" value="2"/>
</dbReference>
<dbReference type="PANTHER" id="PTHR34819">
    <property type="entry name" value="LARGE CYSTEINE-RICH PERIPLASMIC PROTEIN OMCB"/>
    <property type="match status" value="1"/>
</dbReference>
<proteinExistence type="predicted"/>
<dbReference type="InterPro" id="IPR051172">
    <property type="entry name" value="Chlamydia_OmcB"/>
</dbReference>
<evidence type="ECO:0000259" key="2">
    <source>
        <dbReference type="Pfam" id="PF01345"/>
    </source>
</evidence>
<dbReference type="Pfam" id="PF17517">
    <property type="entry name" value="IgGFc_binding"/>
    <property type="match status" value="2"/>
</dbReference>
<comment type="caution">
    <text evidence="5">The sequence shown here is derived from an EMBL/GenBank/DDBJ whole genome shotgun (WGS) entry which is preliminary data.</text>
</comment>
<feature type="signal peptide" evidence="1">
    <location>
        <begin position="1"/>
        <end position="22"/>
    </location>
</feature>
<name>A0A2M9R4Y9_9FLAO</name>
<sequence>MKLLCKTFVILLFIISSISANAQYYSKHYVAPAPWQYWSDANEIVIGTLSPTPVQVTLSKSDGTLITDELTVSIDNPISYRFPGSPNGLSRNTPGTTLTDRGLIVEAEAPVLVNLRNIASDAPAANSYLTIKGNASLVSFGEEGKGLEFRIGYYRTSTIGLSDNNPVYSVMATEDDTEVTIPTTPPTVVTLDEGESRMFHAPIGSLLTADKFVVMNTGNWGDTPWNNPTPSNGQDGTFDQIAPIRVLGTQYLVVRGWGFPATQNHINNGYGGEQTTIVAAEDNTTVEIVNYNADGTISAANPAETITLTSAGDHHTFFHGDRTNALSSSLIETNKPVIVYSGTEVQSETDISTVLPIGGCAGALNIQARKFIHYNNSNLPYSAFCVIESPDEPVMVNNQDIETYPGVSPRTAIGTTGFYLITFNDTNISSPDELIITSDMPLTTSIVQSGEGFSMSAFFSAFGQASPTPVTLQENDDCTVTLAIENTEGIFEYEWFLNGESLGTTEENEWIATESGVYSVNVFRTCGWGIISEGLEVIVNPCSDLSITKELLNQEYDEAVFEITVTNNDEIFTEMNAQVTDILPSGYTYVSSTASQGSYDETTGIWDIGTLAPGQSETLEITVKINEQGEYVNIATVQGDNEDKNPDNNTDEATITKGRLIFQKNALQEAVYRVGEVIEYEITIKNDGPLPVIEIHITDDNADAGSLVPNFIPRLEPGETAIITAKHTVTHNDFVVGEVVNQATLETPTVLDQESFISDDPKTAELYDPTIVPVIRTADLNAVKDDGIIYYKPGQETTYVIAVTNNGPSDAIDIIVSDPLPEGAVYMSWNSTINTSGNGNLYDVIPVLAVGETVTYYVTVKISESQLGDFINIVTVESEHNEDPVPVCETCVDVDRQEVVIPKGISPNGDGLNDKLDLTPFHVAKITIFNRYGTEVYSKDFYTNEWEGQSNSGKLLPDGTYYYQAFIIGGFLHSGYIELTRETK</sequence>
<dbReference type="InterPro" id="IPR055354">
    <property type="entry name" value="DUF7507"/>
</dbReference>
<keyword evidence="6" id="KW-1185">Reference proteome</keyword>
<reference evidence="5 6" key="1">
    <citation type="submission" date="2017-06" db="EMBL/GenBank/DDBJ databases">
        <title>Description of Avrilella dinanensis gen. nov. sp. nov.</title>
        <authorList>
            <person name="Leyer C."/>
            <person name="Sassi M."/>
            <person name="Minet J."/>
            <person name="Kayal S."/>
            <person name="Cattoir V."/>
        </authorList>
    </citation>
    <scope>NUCLEOTIDE SEQUENCE [LARGE SCALE GENOMIC DNA]</scope>
    <source>
        <strain evidence="5 6">UR159</strain>
    </source>
</reference>
<accession>A0A2M9R4Y9</accession>
<feature type="domain" description="IgGFc-binding protein N-terminal" evidence="3">
    <location>
        <begin position="268"/>
        <end position="345"/>
    </location>
</feature>
<evidence type="ECO:0000256" key="1">
    <source>
        <dbReference type="SAM" id="SignalP"/>
    </source>
</evidence>
<evidence type="ECO:0000259" key="4">
    <source>
        <dbReference type="Pfam" id="PF24346"/>
    </source>
</evidence>
<dbReference type="InterPro" id="IPR047589">
    <property type="entry name" value="DUF11_rpt"/>
</dbReference>